<name>A0ABP8RNB7_9PSEU</name>
<comment type="caution">
    <text evidence="2">The sequence shown here is derived from an EMBL/GenBank/DDBJ whole genome shotgun (WGS) entry which is preliminary data.</text>
</comment>
<protein>
    <recommendedName>
        <fullName evidence="4">Precorrin-3B synthase</fullName>
    </recommendedName>
</protein>
<sequence>MPGVSQLSLFSAEARPTSLADLGGMLCGPGRILRFGGGITARLSLDLADSARAREVRAAAAPFGLAFEAGERSCAGRELRTAYRRDLAVLAREWTGTDRGKTVPAGFQLDGTALRLWVLASGRPDGRGGYLLPLDGAAPGTHDPLIAATTRLGLPPARVTLAPCPECAEPVDPADRRHPDDPPEATAPPSTRGTAPRLADPEDDSPDPDGLPVVDLAGSASEPGPVLVDLTHLPEPAGPAPLPTCPDHHRGPECRRAGPALRITGVRRMQRLVELVGPPPEGVDPAGWPQYRGLTWG</sequence>
<dbReference type="Proteomes" id="UP001501598">
    <property type="component" value="Unassembled WGS sequence"/>
</dbReference>
<dbReference type="EMBL" id="BAABGT010000027">
    <property type="protein sequence ID" value="GAA4543394.1"/>
    <property type="molecule type" value="Genomic_DNA"/>
</dbReference>
<evidence type="ECO:0008006" key="4">
    <source>
        <dbReference type="Google" id="ProtNLM"/>
    </source>
</evidence>
<accession>A0ABP8RNB7</accession>
<keyword evidence="3" id="KW-1185">Reference proteome</keyword>
<gene>
    <name evidence="2" type="ORF">GCM10023175_20090</name>
</gene>
<reference evidence="3" key="1">
    <citation type="journal article" date="2019" name="Int. J. Syst. Evol. Microbiol.">
        <title>The Global Catalogue of Microorganisms (GCM) 10K type strain sequencing project: providing services to taxonomists for standard genome sequencing and annotation.</title>
        <authorList>
            <consortium name="The Broad Institute Genomics Platform"/>
            <consortium name="The Broad Institute Genome Sequencing Center for Infectious Disease"/>
            <person name="Wu L."/>
            <person name="Ma J."/>
        </authorList>
    </citation>
    <scope>NUCLEOTIDE SEQUENCE [LARGE SCALE GENOMIC DNA]</scope>
    <source>
        <strain evidence="3">JCM 17906</strain>
    </source>
</reference>
<proteinExistence type="predicted"/>
<evidence type="ECO:0000313" key="2">
    <source>
        <dbReference type="EMBL" id="GAA4543394.1"/>
    </source>
</evidence>
<evidence type="ECO:0000313" key="3">
    <source>
        <dbReference type="Proteomes" id="UP001501598"/>
    </source>
</evidence>
<evidence type="ECO:0000256" key="1">
    <source>
        <dbReference type="SAM" id="MobiDB-lite"/>
    </source>
</evidence>
<organism evidence="2 3">
    <name type="scientific">Pseudonocardia xishanensis</name>
    <dbReference type="NCBI Taxonomy" id="630995"/>
    <lineage>
        <taxon>Bacteria</taxon>
        <taxon>Bacillati</taxon>
        <taxon>Actinomycetota</taxon>
        <taxon>Actinomycetes</taxon>
        <taxon>Pseudonocardiales</taxon>
        <taxon>Pseudonocardiaceae</taxon>
        <taxon>Pseudonocardia</taxon>
    </lineage>
</organism>
<feature type="region of interest" description="Disordered" evidence="1">
    <location>
        <begin position="165"/>
        <end position="250"/>
    </location>
</feature>